<dbReference type="InterPro" id="IPR019236">
    <property type="entry name" value="APP1_cat"/>
</dbReference>
<name>A0AAD6YSN1_9AGAR</name>
<comment type="caution">
    <text evidence="2">The sequence shown here is derived from an EMBL/GenBank/DDBJ whole genome shotgun (WGS) entry which is preliminary data.</text>
</comment>
<evidence type="ECO:0000313" key="3">
    <source>
        <dbReference type="Proteomes" id="UP001219525"/>
    </source>
</evidence>
<accession>A0AAD6YSN1</accession>
<gene>
    <name evidence="2" type="ORF">GGX14DRAFT_612676</name>
</gene>
<dbReference type="GO" id="GO:0008195">
    <property type="term" value="F:phosphatidate phosphatase activity"/>
    <property type="evidence" value="ECO:0007669"/>
    <property type="project" value="InterPro"/>
</dbReference>
<sequence>MIDRIHGMYPNKKFLAVGDSTQQDPETYGEAIRKYGDFIACAWIRKVDDANNTDARFQAAFQGVAPAKFKIYTDDEILSLANIDAFLYRAPMKQPLPPAVQKFIDFNNQVQLPGVPRQWNNVPDDVDAFIATHIGLPDTLRNKCFDNQVRISGSYDAAVAVFRRHADGVASGVMVDAAFPPHNAVVQSFPLGDLTIFYHSLYPADLPGKHDLMWNFYIGTGPSQDSIMPDWAERNIKLYALGFFGKWEQVFSCTVVPSAHIRISYLDKQGRKCTQEIFFPAEPSNDHVFQSHVLPAPPTMNRGGR</sequence>
<dbReference type="PANTHER" id="PTHR28208">
    <property type="entry name" value="PHOSPHATIDATE PHOSPHATASE APP1"/>
    <property type="match status" value="1"/>
</dbReference>
<dbReference type="Proteomes" id="UP001219525">
    <property type="component" value="Unassembled WGS sequence"/>
</dbReference>
<dbReference type="InterPro" id="IPR052935">
    <property type="entry name" value="Mg2+_PAP"/>
</dbReference>
<proteinExistence type="predicted"/>
<keyword evidence="3" id="KW-1185">Reference proteome</keyword>
<dbReference type="AlphaFoldDB" id="A0AAD6YSN1"/>
<dbReference type="GO" id="GO:0030479">
    <property type="term" value="C:actin cortical patch"/>
    <property type="evidence" value="ECO:0007669"/>
    <property type="project" value="TreeGrafter"/>
</dbReference>
<evidence type="ECO:0000313" key="2">
    <source>
        <dbReference type="EMBL" id="KAJ7228400.1"/>
    </source>
</evidence>
<protein>
    <recommendedName>
        <fullName evidence="1">Phosphatidate phosphatase APP1 catalytic domain-containing protein</fullName>
    </recommendedName>
</protein>
<dbReference type="EMBL" id="JARJCW010000002">
    <property type="protein sequence ID" value="KAJ7228400.1"/>
    <property type="molecule type" value="Genomic_DNA"/>
</dbReference>
<dbReference type="PANTHER" id="PTHR28208:SF1">
    <property type="entry name" value="FILAMENT ORGANIZATION PROTEIN APP1-LIKE, PUTATIVE (AFU_ORTHOLOGUE AFUA_1G06650)-RELATED"/>
    <property type="match status" value="1"/>
</dbReference>
<dbReference type="Pfam" id="PF09949">
    <property type="entry name" value="APP1_cat"/>
    <property type="match status" value="1"/>
</dbReference>
<organism evidence="2 3">
    <name type="scientific">Mycena pura</name>
    <dbReference type="NCBI Taxonomy" id="153505"/>
    <lineage>
        <taxon>Eukaryota</taxon>
        <taxon>Fungi</taxon>
        <taxon>Dikarya</taxon>
        <taxon>Basidiomycota</taxon>
        <taxon>Agaricomycotina</taxon>
        <taxon>Agaricomycetes</taxon>
        <taxon>Agaricomycetidae</taxon>
        <taxon>Agaricales</taxon>
        <taxon>Marasmiineae</taxon>
        <taxon>Mycenaceae</taxon>
        <taxon>Mycena</taxon>
    </lineage>
</organism>
<reference evidence="2" key="1">
    <citation type="submission" date="2023-03" db="EMBL/GenBank/DDBJ databases">
        <title>Massive genome expansion in bonnet fungi (Mycena s.s.) driven by repeated elements and novel gene families across ecological guilds.</title>
        <authorList>
            <consortium name="Lawrence Berkeley National Laboratory"/>
            <person name="Harder C.B."/>
            <person name="Miyauchi S."/>
            <person name="Viragh M."/>
            <person name="Kuo A."/>
            <person name="Thoen E."/>
            <person name="Andreopoulos B."/>
            <person name="Lu D."/>
            <person name="Skrede I."/>
            <person name="Drula E."/>
            <person name="Henrissat B."/>
            <person name="Morin E."/>
            <person name="Kohler A."/>
            <person name="Barry K."/>
            <person name="LaButti K."/>
            <person name="Morin E."/>
            <person name="Salamov A."/>
            <person name="Lipzen A."/>
            <person name="Mereny Z."/>
            <person name="Hegedus B."/>
            <person name="Baldrian P."/>
            <person name="Stursova M."/>
            <person name="Weitz H."/>
            <person name="Taylor A."/>
            <person name="Grigoriev I.V."/>
            <person name="Nagy L.G."/>
            <person name="Martin F."/>
            <person name="Kauserud H."/>
        </authorList>
    </citation>
    <scope>NUCLEOTIDE SEQUENCE</scope>
    <source>
        <strain evidence="2">9144</strain>
    </source>
</reference>
<evidence type="ECO:0000259" key="1">
    <source>
        <dbReference type="Pfam" id="PF09949"/>
    </source>
</evidence>
<feature type="domain" description="Phosphatidate phosphatase APP1 catalytic" evidence="1">
    <location>
        <begin position="2"/>
        <end position="46"/>
    </location>
</feature>